<feature type="domain" description="Beta/gamma crystallin 'Greek key'" evidence="6">
    <location>
        <begin position="32"/>
        <end position="116"/>
    </location>
</feature>
<evidence type="ECO:0000259" key="5">
    <source>
        <dbReference type="SMART" id="SM00198"/>
    </source>
</evidence>
<feature type="chain" id="PRO_5046296892" description="Golgi-associated plant pathogenesis-related protein 1" evidence="4">
    <location>
        <begin position="31"/>
        <end position="278"/>
    </location>
</feature>
<evidence type="ECO:0000256" key="2">
    <source>
        <dbReference type="ARBA" id="ARBA00022737"/>
    </source>
</evidence>
<dbReference type="InterPro" id="IPR001064">
    <property type="entry name" value="Beta/gamma_crystallin"/>
</dbReference>
<dbReference type="CDD" id="cd05382">
    <property type="entry name" value="CAP_GAPR1-like"/>
    <property type="match status" value="1"/>
</dbReference>
<evidence type="ECO:0000313" key="8">
    <source>
        <dbReference type="Proteomes" id="UP001642540"/>
    </source>
</evidence>
<accession>A0ABP1R2Z0</accession>
<feature type="compositionally biased region" description="Low complexity" evidence="3">
    <location>
        <begin position="119"/>
        <end position="130"/>
    </location>
</feature>
<dbReference type="SUPFAM" id="SSF55797">
    <property type="entry name" value="PR-1-like"/>
    <property type="match status" value="1"/>
</dbReference>
<feature type="compositionally biased region" description="Basic and acidic residues" evidence="3">
    <location>
        <begin position="152"/>
        <end position="161"/>
    </location>
</feature>
<dbReference type="PROSITE" id="PS01009">
    <property type="entry name" value="CRISP_1"/>
    <property type="match status" value="1"/>
</dbReference>
<dbReference type="Gene3D" id="2.60.20.10">
    <property type="entry name" value="Crystallins"/>
    <property type="match status" value="1"/>
</dbReference>
<protein>
    <recommendedName>
        <fullName evidence="9">Golgi-associated plant pathogenesis-related protein 1</fullName>
    </recommendedName>
</protein>
<evidence type="ECO:0000256" key="4">
    <source>
        <dbReference type="SAM" id="SignalP"/>
    </source>
</evidence>
<evidence type="ECO:0000256" key="3">
    <source>
        <dbReference type="SAM" id="MobiDB-lite"/>
    </source>
</evidence>
<evidence type="ECO:0000256" key="1">
    <source>
        <dbReference type="ARBA" id="ARBA00009646"/>
    </source>
</evidence>
<dbReference type="InterPro" id="IPR035940">
    <property type="entry name" value="CAP_sf"/>
</dbReference>
<gene>
    <name evidence="7" type="ORF">ODALV1_LOCUS17241</name>
</gene>
<dbReference type="PRINTS" id="PR00837">
    <property type="entry name" value="V5TPXLIKE"/>
</dbReference>
<reference evidence="7 8" key="1">
    <citation type="submission" date="2024-08" db="EMBL/GenBank/DDBJ databases">
        <authorList>
            <person name="Cucini C."/>
            <person name="Frati F."/>
        </authorList>
    </citation>
    <scope>NUCLEOTIDE SEQUENCE [LARGE SCALE GENOMIC DNA]</scope>
</reference>
<dbReference type="EMBL" id="CAXLJM020000053">
    <property type="protein sequence ID" value="CAL8116343.1"/>
    <property type="molecule type" value="Genomic_DNA"/>
</dbReference>
<evidence type="ECO:0008006" key="9">
    <source>
        <dbReference type="Google" id="ProtNLM"/>
    </source>
</evidence>
<name>A0ABP1R2Z0_9HEXA</name>
<keyword evidence="8" id="KW-1185">Reference proteome</keyword>
<dbReference type="InterPro" id="IPR014044">
    <property type="entry name" value="CAP_dom"/>
</dbReference>
<dbReference type="SUPFAM" id="SSF49695">
    <property type="entry name" value="gamma-Crystallin-like"/>
    <property type="match status" value="1"/>
</dbReference>
<keyword evidence="4" id="KW-0732">Signal</keyword>
<feature type="region of interest" description="Disordered" evidence="3">
    <location>
        <begin position="119"/>
        <end position="161"/>
    </location>
</feature>
<dbReference type="Proteomes" id="UP001642540">
    <property type="component" value="Unassembled WGS sequence"/>
</dbReference>
<dbReference type="InterPro" id="IPR011024">
    <property type="entry name" value="G_crystallin-like"/>
</dbReference>
<feature type="domain" description="SCP" evidence="5">
    <location>
        <begin position="134"/>
        <end position="268"/>
    </location>
</feature>
<feature type="signal peptide" evidence="4">
    <location>
        <begin position="1"/>
        <end position="30"/>
    </location>
</feature>
<organism evidence="7 8">
    <name type="scientific">Orchesella dallaii</name>
    <dbReference type="NCBI Taxonomy" id="48710"/>
    <lineage>
        <taxon>Eukaryota</taxon>
        <taxon>Metazoa</taxon>
        <taxon>Ecdysozoa</taxon>
        <taxon>Arthropoda</taxon>
        <taxon>Hexapoda</taxon>
        <taxon>Collembola</taxon>
        <taxon>Entomobryomorpha</taxon>
        <taxon>Entomobryoidea</taxon>
        <taxon>Orchesellidae</taxon>
        <taxon>Orchesellinae</taxon>
        <taxon>Orchesella</taxon>
    </lineage>
</organism>
<evidence type="ECO:0000259" key="6">
    <source>
        <dbReference type="SMART" id="SM00247"/>
    </source>
</evidence>
<comment type="caution">
    <text evidence="7">The sequence shown here is derived from an EMBL/GenBank/DDBJ whole genome shotgun (WGS) entry which is preliminary data.</text>
</comment>
<dbReference type="Pfam" id="PF00188">
    <property type="entry name" value="CAP"/>
    <property type="match status" value="1"/>
</dbReference>
<dbReference type="InterPro" id="IPR001283">
    <property type="entry name" value="CRISP-related"/>
</dbReference>
<proteinExistence type="inferred from homology"/>
<dbReference type="InterPro" id="IPR018244">
    <property type="entry name" value="Allrgn_V5/Tpx1_CS"/>
</dbReference>
<comment type="similarity">
    <text evidence="1">Belongs to the beta/gamma-crystallin family.</text>
</comment>
<evidence type="ECO:0000313" key="7">
    <source>
        <dbReference type="EMBL" id="CAL8116343.1"/>
    </source>
</evidence>
<dbReference type="Gene3D" id="3.40.33.10">
    <property type="entry name" value="CAP"/>
    <property type="match status" value="1"/>
</dbReference>
<dbReference type="SMART" id="SM00198">
    <property type="entry name" value="SCP"/>
    <property type="match status" value="1"/>
</dbReference>
<dbReference type="InterPro" id="IPR034113">
    <property type="entry name" value="SCP_GAPR1-like"/>
</dbReference>
<sequence>MKFQNHQNSFVFQSLHIFAVAILSSYGGNAEKIQFFDHSNGGGHSIIYTVYGTGCNNLSPEWNDRISSVNTHGNCVLAWEHAGCTGRSERIAPGTPHHGHLPALGFNDAISSFQLCSSSRPEAARPPSSSGLSGIRRAAVDEHNKYRRRHRAPDVRGDNEAIHRTAQQYAEYLAANNKLEHSNSKYGENLAGTGGGNQEEAVRNAVRMWYNEVSKYDYNNPGFSTETGHFTQVVWKSTTHVGIGVAWNPKRNWWVVVANYSPSGNFGGQYRQNVFPPS</sequence>
<dbReference type="PANTHER" id="PTHR10334">
    <property type="entry name" value="CYSTEINE-RICH SECRETORY PROTEIN-RELATED"/>
    <property type="match status" value="1"/>
</dbReference>
<dbReference type="SMART" id="SM00247">
    <property type="entry name" value="XTALbg"/>
    <property type="match status" value="1"/>
</dbReference>
<keyword evidence="2" id="KW-0677">Repeat</keyword>